<organism evidence="7 8">
    <name type="scientific">Parabacteroides goldsteinii DSM 19448 = WAL 12034</name>
    <dbReference type="NCBI Taxonomy" id="927665"/>
    <lineage>
        <taxon>Bacteria</taxon>
        <taxon>Pseudomonadati</taxon>
        <taxon>Bacteroidota</taxon>
        <taxon>Bacteroidia</taxon>
        <taxon>Bacteroidales</taxon>
        <taxon>Tannerellaceae</taxon>
        <taxon>Parabacteroides</taxon>
    </lineage>
</organism>
<dbReference type="InterPro" id="IPR036249">
    <property type="entry name" value="Thioredoxin-like_sf"/>
</dbReference>
<gene>
    <name evidence="7" type="ORF">HMPREF1535_01116</name>
</gene>
<dbReference type="EMBL" id="AQHV01000008">
    <property type="protein sequence ID" value="KKB57669.1"/>
    <property type="molecule type" value="Genomic_DNA"/>
</dbReference>
<evidence type="ECO:0000256" key="3">
    <source>
        <dbReference type="ARBA" id="ARBA00023157"/>
    </source>
</evidence>
<feature type="domain" description="Thioredoxin" evidence="6">
    <location>
        <begin position="225"/>
        <end position="364"/>
    </location>
</feature>
<dbReference type="STRING" id="927665.HMPREF1535_01116"/>
<dbReference type="SUPFAM" id="SSF52833">
    <property type="entry name" value="Thioredoxin-like"/>
    <property type="match status" value="1"/>
</dbReference>
<dbReference type="Pfam" id="PF00578">
    <property type="entry name" value="AhpC-TSA"/>
    <property type="match status" value="1"/>
</dbReference>
<proteinExistence type="predicted"/>
<dbReference type="PROSITE" id="PS51352">
    <property type="entry name" value="THIOREDOXIN_2"/>
    <property type="match status" value="1"/>
</dbReference>
<evidence type="ECO:0000259" key="6">
    <source>
        <dbReference type="PROSITE" id="PS51352"/>
    </source>
</evidence>
<dbReference type="InterPro" id="IPR000866">
    <property type="entry name" value="AhpC/TSA"/>
</dbReference>
<protein>
    <recommendedName>
        <fullName evidence="6">Thioredoxin domain-containing protein</fullName>
    </recommendedName>
</protein>
<dbReference type="GO" id="GO:0017004">
    <property type="term" value="P:cytochrome complex assembly"/>
    <property type="evidence" value="ECO:0007669"/>
    <property type="project" value="UniProtKB-KW"/>
</dbReference>
<dbReference type="PROSITE" id="PS51257">
    <property type="entry name" value="PROKAR_LIPOPROTEIN"/>
    <property type="match status" value="1"/>
</dbReference>
<dbReference type="InterPro" id="IPR017937">
    <property type="entry name" value="Thioredoxin_CS"/>
</dbReference>
<evidence type="ECO:0000256" key="5">
    <source>
        <dbReference type="SAM" id="SignalP"/>
    </source>
</evidence>
<dbReference type="GO" id="GO:0016491">
    <property type="term" value="F:oxidoreductase activity"/>
    <property type="evidence" value="ECO:0007669"/>
    <property type="project" value="InterPro"/>
</dbReference>
<dbReference type="AlphaFoldDB" id="A0A0F5JIY3"/>
<dbReference type="HOGENOM" id="CLU_042529_1_0_10"/>
<evidence type="ECO:0000256" key="4">
    <source>
        <dbReference type="ARBA" id="ARBA00023284"/>
    </source>
</evidence>
<dbReference type="InterPro" id="IPR013766">
    <property type="entry name" value="Thioredoxin_domain"/>
</dbReference>
<dbReference type="InterPro" id="IPR050553">
    <property type="entry name" value="Thioredoxin_ResA/DsbE_sf"/>
</dbReference>
<keyword evidence="2" id="KW-0201">Cytochrome c-type biogenesis</keyword>
<dbReference type="RefSeq" id="WP_046146421.1">
    <property type="nucleotide sequence ID" value="NZ_KQ033912.1"/>
</dbReference>
<dbReference type="PANTHER" id="PTHR42852">
    <property type="entry name" value="THIOL:DISULFIDE INTERCHANGE PROTEIN DSBE"/>
    <property type="match status" value="1"/>
</dbReference>
<dbReference type="GO" id="GO:0030313">
    <property type="term" value="C:cell envelope"/>
    <property type="evidence" value="ECO:0007669"/>
    <property type="project" value="UniProtKB-SubCell"/>
</dbReference>
<keyword evidence="5" id="KW-0732">Signal</keyword>
<comment type="subcellular location">
    <subcellularLocation>
        <location evidence="1">Cell envelope</location>
    </subcellularLocation>
</comment>
<name>A0A0F5JIY3_9BACT</name>
<dbReference type="GO" id="GO:0016209">
    <property type="term" value="F:antioxidant activity"/>
    <property type="evidence" value="ECO:0007669"/>
    <property type="project" value="InterPro"/>
</dbReference>
<dbReference type="Pfam" id="PF14289">
    <property type="entry name" value="DUF4369"/>
    <property type="match status" value="1"/>
</dbReference>
<keyword evidence="3" id="KW-1015">Disulfide bond</keyword>
<evidence type="ECO:0000313" key="7">
    <source>
        <dbReference type="EMBL" id="KKB57669.1"/>
    </source>
</evidence>
<dbReference type="CDD" id="cd02966">
    <property type="entry name" value="TlpA_like_family"/>
    <property type="match status" value="1"/>
</dbReference>
<comment type="caution">
    <text evidence="7">The sequence shown here is derived from an EMBL/GenBank/DDBJ whole genome shotgun (WGS) entry which is preliminary data.</text>
</comment>
<feature type="signal peptide" evidence="5">
    <location>
        <begin position="1"/>
        <end position="24"/>
    </location>
</feature>
<dbReference type="InterPro" id="IPR025380">
    <property type="entry name" value="DUF4369"/>
</dbReference>
<evidence type="ECO:0000313" key="8">
    <source>
        <dbReference type="Proteomes" id="UP000033047"/>
    </source>
</evidence>
<dbReference type="Gene3D" id="3.40.30.10">
    <property type="entry name" value="Glutaredoxin"/>
    <property type="match status" value="1"/>
</dbReference>
<evidence type="ECO:0000256" key="1">
    <source>
        <dbReference type="ARBA" id="ARBA00004196"/>
    </source>
</evidence>
<accession>A0A0F5JIY3</accession>
<keyword evidence="4" id="KW-0676">Redox-active center</keyword>
<sequence length="364" mass="40881">MKTNFLLTLLTGLLVFTACSEKPAATYTINGTIPDNSLDGKMIYIYNRNNNNVYVDSTVVTGNTFTFTGKMDTAAYCRIDASREYYVNFILENGTINLDLGKPVTPSGSPLNNEIARFFAAQDSMSALIDAKRQEFMKQTEDKAERMELQKNFFQNEWKPAYLSMLDGFFNRNLDNPIGAIALNYMDGYLSPDEIKAKLPQLSEVVRNTPNMQETIQRFNALEQTAEGKPFVDFTIETKDGNKVSLSDYVGKGKYTLVDFWASWCGPCRAETPVLAEIYNQYKNKGLEVLGVAVWDNPENTQKAIEELKITWPQILNAGDKPTKLYGINGIPHIILFGPDGTIISRDLRGDAMKAKVKEVIETK</sequence>
<evidence type="ECO:0000256" key="2">
    <source>
        <dbReference type="ARBA" id="ARBA00022748"/>
    </source>
</evidence>
<dbReference type="PROSITE" id="PS00194">
    <property type="entry name" value="THIOREDOXIN_1"/>
    <property type="match status" value="1"/>
</dbReference>
<dbReference type="Proteomes" id="UP000033047">
    <property type="component" value="Unassembled WGS sequence"/>
</dbReference>
<dbReference type="PATRIC" id="fig|927665.4.peg.1140"/>
<feature type="chain" id="PRO_5002490437" description="Thioredoxin domain-containing protein" evidence="5">
    <location>
        <begin position="25"/>
        <end position="364"/>
    </location>
</feature>
<reference evidence="7 8" key="1">
    <citation type="submission" date="2013-04" db="EMBL/GenBank/DDBJ databases">
        <title>The Genome Sequence of Parabacteroides goldsteinii DSM 19448.</title>
        <authorList>
            <consortium name="The Broad Institute Genomics Platform"/>
            <person name="Earl A."/>
            <person name="Ward D."/>
            <person name="Feldgarden M."/>
            <person name="Gevers D."/>
            <person name="Martens E."/>
            <person name="Sakamoto M."/>
            <person name="Benno Y."/>
            <person name="Song Y."/>
            <person name="Liu C."/>
            <person name="Lee J."/>
            <person name="Bolanos M."/>
            <person name="Vaisanen M.L."/>
            <person name="Finegold S.M."/>
            <person name="Walker B."/>
            <person name="Young S."/>
            <person name="Zeng Q."/>
            <person name="Gargeya S."/>
            <person name="Fitzgerald M."/>
            <person name="Haas B."/>
            <person name="Abouelleil A."/>
            <person name="Allen A.W."/>
            <person name="Alvarado L."/>
            <person name="Arachchi H.M."/>
            <person name="Berlin A.M."/>
            <person name="Chapman S.B."/>
            <person name="Gainer-Dewar J."/>
            <person name="Goldberg J."/>
            <person name="Griggs A."/>
            <person name="Gujja S."/>
            <person name="Hansen M."/>
            <person name="Howarth C."/>
            <person name="Imamovic A."/>
            <person name="Ireland A."/>
            <person name="Larimer J."/>
            <person name="McCowan C."/>
            <person name="Murphy C."/>
            <person name="Pearson M."/>
            <person name="Poon T.W."/>
            <person name="Priest M."/>
            <person name="Roberts A."/>
            <person name="Saif S."/>
            <person name="Shea T."/>
            <person name="Sisk P."/>
            <person name="Sykes S."/>
            <person name="Wortman J."/>
            <person name="Nusbaum C."/>
            <person name="Birren B."/>
        </authorList>
    </citation>
    <scope>NUCLEOTIDE SEQUENCE [LARGE SCALE GENOMIC DNA]</scope>
    <source>
        <strain evidence="7 8">DSM 19448</strain>
    </source>
</reference>
<dbReference type="PANTHER" id="PTHR42852:SF6">
    <property type="entry name" value="THIOL:DISULFIDE INTERCHANGE PROTEIN DSBE"/>
    <property type="match status" value="1"/>
</dbReference>